<evidence type="ECO:0000256" key="3">
    <source>
        <dbReference type="ARBA" id="ARBA00022737"/>
    </source>
</evidence>
<dbReference type="InterPro" id="IPR001611">
    <property type="entry name" value="Leu-rich_rpt"/>
</dbReference>
<feature type="region of interest" description="Disordered" evidence="5">
    <location>
        <begin position="692"/>
        <end position="718"/>
    </location>
</feature>
<protein>
    <submittedName>
        <fullName evidence="8">Wu:fc23c09</fullName>
    </submittedName>
</protein>
<dbReference type="InterPro" id="IPR050333">
    <property type="entry name" value="SLRP"/>
</dbReference>
<dbReference type="GeneTree" id="ENSGT00940000167455"/>
<feature type="signal peptide" evidence="6">
    <location>
        <begin position="1"/>
        <end position="23"/>
    </location>
</feature>
<feature type="chain" id="PRO_5045075308" evidence="6">
    <location>
        <begin position="24"/>
        <end position="718"/>
    </location>
</feature>
<gene>
    <name evidence="8" type="primary">wu:fc23c09</name>
</gene>
<reference evidence="8" key="2">
    <citation type="submission" date="2025-09" db="UniProtKB">
        <authorList>
            <consortium name="Ensembl"/>
        </authorList>
    </citation>
    <scope>IDENTIFICATION</scope>
</reference>
<feature type="compositionally biased region" description="Gly residues" evidence="5">
    <location>
        <begin position="692"/>
        <end position="712"/>
    </location>
</feature>
<feature type="compositionally biased region" description="Gly residues" evidence="5">
    <location>
        <begin position="171"/>
        <end position="187"/>
    </location>
</feature>
<evidence type="ECO:0000256" key="5">
    <source>
        <dbReference type="SAM" id="MobiDB-lite"/>
    </source>
</evidence>
<evidence type="ECO:0000256" key="2">
    <source>
        <dbReference type="ARBA" id="ARBA00022729"/>
    </source>
</evidence>
<dbReference type="OMA" id="YCPLECA"/>
<keyword evidence="2 6" id="KW-0732">Signal</keyword>
<feature type="domain" description="LRRNT" evidence="7">
    <location>
        <begin position="351"/>
        <end position="383"/>
    </location>
</feature>
<dbReference type="InterPro" id="IPR003591">
    <property type="entry name" value="Leu-rich_rpt_typical-subtyp"/>
</dbReference>
<evidence type="ECO:0000256" key="1">
    <source>
        <dbReference type="ARBA" id="ARBA00022614"/>
    </source>
</evidence>
<feature type="compositionally biased region" description="Pro residues" evidence="5">
    <location>
        <begin position="234"/>
        <end position="250"/>
    </location>
</feature>
<dbReference type="PANTHER" id="PTHR45712">
    <property type="entry name" value="AGAP008170-PA"/>
    <property type="match status" value="1"/>
</dbReference>
<evidence type="ECO:0000256" key="6">
    <source>
        <dbReference type="SAM" id="SignalP"/>
    </source>
</evidence>
<dbReference type="GO" id="GO:0005615">
    <property type="term" value="C:extracellular space"/>
    <property type="evidence" value="ECO:0007669"/>
    <property type="project" value="TreeGrafter"/>
</dbReference>
<feature type="compositionally biased region" description="Polar residues" evidence="5">
    <location>
        <begin position="264"/>
        <end position="274"/>
    </location>
</feature>
<dbReference type="InterPro" id="IPR032675">
    <property type="entry name" value="LRR_dom_sf"/>
</dbReference>
<dbReference type="OrthoDB" id="676979at2759"/>
<keyword evidence="4" id="KW-0325">Glycoprotein</keyword>
<keyword evidence="3" id="KW-0677">Repeat</keyword>
<proteinExistence type="predicted"/>
<feature type="region of interest" description="Disordered" evidence="5">
    <location>
        <begin position="37"/>
        <end position="334"/>
    </location>
</feature>
<dbReference type="Proteomes" id="UP000694546">
    <property type="component" value="Chromosome 19"/>
</dbReference>
<dbReference type="PANTHER" id="PTHR45712:SF18">
    <property type="entry name" value="PODOCAN-LIKE PROTEIN 1"/>
    <property type="match status" value="1"/>
</dbReference>
<accession>A0A8C5BQK3</accession>
<dbReference type="SMART" id="SM00369">
    <property type="entry name" value="LRR_TYP"/>
    <property type="match status" value="10"/>
</dbReference>
<sequence length="718" mass="75636">MHSSDRVQACILLLMGMVMIGYSYVTQPQTAVAEATSLAENRREERRRGNDGPTAYEERRGPEREEKERNLVDGVDLRERPGEHQHRGAVWEGEGEVDGAPPGDPRHVAPPSAPPIGDGDAGGKRSPPDPRAGPPWLRGSLTPSPSGVPLRPPPGSTSTTLPAPRDQGLAGALGGVRGRPTSGGGRGLAEDPRPPRLDSVAPADGPASTPGRNQHGGEDPPGEELTPASTSTKSPPPPTEPRSPAAPTPPSARSAESMAPPEGTTPSEQGTTRSTVRRTEAVRTEPPALLVRTHPAANATTLRKAKLDQMRKMKGNKKKSSTTESGRTTAAPTWTAEETTTPYFPYFKDAYCPLECACYDRVVQCSDQGVARVPYGIPYNARYVLLTNNLISSLRAGSFRGLLSLEALVLSRNRLADAAVQSAFRALPALRRLHLDGNFLERVPTDLPPALEELRLDDNRVGAVSAAAWLRCPGLLVLSLRNNSLGDGSEGFPSGALSPLGRLRTLSLDGNGLTGAPLGLPLSLRELYLRGNRIRLFPGGVFPGPSQLVILDLSGNRLTDEGLGRDSLRNAPRLESLNLGANALSRVPRHLPASLRTLNFEGNLIASVGRGAFRSLPHLEHLGLARNRIARVAPGAFGALAALHQLDLSHNALRRVPRRLPRGLHSVALAHNRIRTVPRDAFCWEGAAGGGAGGAAGGGGGGGGGQQPGAGAAGAQPD</sequence>
<keyword evidence="9" id="KW-1185">Reference proteome</keyword>
<reference evidence="8" key="1">
    <citation type="submission" date="2025-08" db="UniProtKB">
        <authorList>
            <consortium name="Ensembl"/>
        </authorList>
    </citation>
    <scope>IDENTIFICATION</scope>
</reference>
<dbReference type="Gene3D" id="3.80.10.10">
    <property type="entry name" value="Ribonuclease Inhibitor"/>
    <property type="match status" value="2"/>
</dbReference>
<dbReference type="Ensembl" id="ENSGMOT00000024254.1">
    <property type="protein sequence ID" value="ENSGMOP00000049570.1"/>
    <property type="gene ID" value="ENSGMOG00000030692.1"/>
</dbReference>
<organism evidence="8 9">
    <name type="scientific">Gadus morhua</name>
    <name type="common">Atlantic cod</name>
    <dbReference type="NCBI Taxonomy" id="8049"/>
    <lineage>
        <taxon>Eukaryota</taxon>
        <taxon>Metazoa</taxon>
        <taxon>Chordata</taxon>
        <taxon>Craniata</taxon>
        <taxon>Vertebrata</taxon>
        <taxon>Euteleostomi</taxon>
        <taxon>Actinopterygii</taxon>
        <taxon>Neopterygii</taxon>
        <taxon>Teleostei</taxon>
        <taxon>Neoteleostei</taxon>
        <taxon>Acanthomorphata</taxon>
        <taxon>Zeiogadaria</taxon>
        <taxon>Gadariae</taxon>
        <taxon>Gadiformes</taxon>
        <taxon>Gadoidei</taxon>
        <taxon>Gadidae</taxon>
        <taxon>Gadus</taxon>
    </lineage>
</organism>
<dbReference type="SUPFAM" id="SSF52058">
    <property type="entry name" value="L domain-like"/>
    <property type="match status" value="1"/>
</dbReference>
<evidence type="ECO:0000256" key="4">
    <source>
        <dbReference type="ARBA" id="ARBA00023180"/>
    </source>
</evidence>
<keyword evidence="1" id="KW-0433">Leucine-rich repeat</keyword>
<name>A0A8C5BQK3_GADMO</name>
<dbReference type="InterPro" id="IPR000372">
    <property type="entry name" value="LRRNT"/>
</dbReference>
<dbReference type="SMART" id="SM00013">
    <property type="entry name" value="LRRNT"/>
    <property type="match status" value="1"/>
</dbReference>
<dbReference type="AlphaFoldDB" id="A0A8C5BQK3"/>
<evidence type="ECO:0000313" key="9">
    <source>
        <dbReference type="Proteomes" id="UP000694546"/>
    </source>
</evidence>
<feature type="compositionally biased region" description="Basic and acidic residues" evidence="5">
    <location>
        <begin position="40"/>
        <end position="86"/>
    </location>
</feature>
<evidence type="ECO:0000313" key="8">
    <source>
        <dbReference type="Ensembl" id="ENSGMOP00000049570.1"/>
    </source>
</evidence>
<evidence type="ECO:0000259" key="7">
    <source>
        <dbReference type="SMART" id="SM00013"/>
    </source>
</evidence>
<dbReference type="Pfam" id="PF13855">
    <property type="entry name" value="LRR_8"/>
    <property type="match status" value="4"/>
</dbReference>